<dbReference type="Proteomes" id="UP001519460">
    <property type="component" value="Unassembled WGS sequence"/>
</dbReference>
<feature type="compositionally biased region" description="Gly residues" evidence="1">
    <location>
        <begin position="90"/>
        <end position="100"/>
    </location>
</feature>
<protein>
    <submittedName>
        <fullName evidence="2">Uncharacterized protein</fullName>
    </submittedName>
</protein>
<reference evidence="2 3" key="1">
    <citation type="journal article" date="2023" name="Sci. Data">
        <title>Genome assembly of the Korean intertidal mud-creeper Batillaria attramentaria.</title>
        <authorList>
            <person name="Patra A.K."/>
            <person name="Ho P.T."/>
            <person name="Jun S."/>
            <person name="Lee S.J."/>
            <person name="Kim Y."/>
            <person name="Won Y.J."/>
        </authorList>
    </citation>
    <scope>NUCLEOTIDE SEQUENCE [LARGE SCALE GENOMIC DNA]</scope>
    <source>
        <strain evidence="2">Wonlab-2016</strain>
    </source>
</reference>
<sequence length="133" mass="13984">ASELLRRKSDASTSSTSLAPHGTFRMYRITTLVFRCGSEVVGLAFNDLVEVSRRIPTTLLKHRSRGQAPDPGSASRPQGLSAQDLAGAFNGRGKGMGVSGSGSDATATPVTTPQAVDNGNCAWSNHLPAQMQR</sequence>
<comment type="caution">
    <text evidence="2">The sequence shown here is derived from an EMBL/GenBank/DDBJ whole genome shotgun (WGS) entry which is preliminary data.</text>
</comment>
<organism evidence="2 3">
    <name type="scientific">Batillaria attramentaria</name>
    <dbReference type="NCBI Taxonomy" id="370345"/>
    <lineage>
        <taxon>Eukaryota</taxon>
        <taxon>Metazoa</taxon>
        <taxon>Spiralia</taxon>
        <taxon>Lophotrochozoa</taxon>
        <taxon>Mollusca</taxon>
        <taxon>Gastropoda</taxon>
        <taxon>Caenogastropoda</taxon>
        <taxon>Sorbeoconcha</taxon>
        <taxon>Cerithioidea</taxon>
        <taxon>Batillariidae</taxon>
        <taxon>Batillaria</taxon>
    </lineage>
</organism>
<feature type="region of interest" description="Disordered" evidence="1">
    <location>
        <begin position="59"/>
        <end position="133"/>
    </location>
</feature>
<dbReference type="EMBL" id="JACVVK020000107">
    <property type="protein sequence ID" value="KAK7492097.1"/>
    <property type="molecule type" value="Genomic_DNA"/>
</dbReference>
<proteinExistence type="predicted"/>
<gene>
    <name evidence="2" type="ORF">BaRGS_00016761</name>
</gene>
<evidence type="ECO:0000313" key="3">
    <source>
        <dbReference type="Proteomes" id="UP001519460"/>
    </source>
</evidence>
<evidence type="ECO:0000256" key="1">
    <source>
        <dbReference type="SAM" id="MobiDB-lite"/>
    </source>
</evidence>
<keyword evidence="3" id="KW-1185">Reference proteome</keyword>
<feature type="non-terminal residue" evidence="2">
    <location>
        <position position="1"/>
    </location>
</feature>
<name>A0ABD0KY79_9CAEN</name>
<feature type="compositionally biased region" description="Low complexity" evidence="1">
    <location>
        <begin position="101"/>
        <end position="116"/>
    </location>
</feature>
<dbReference type="AlphaFoldDB" id="A0ABD0KY79"/>
<accession>A0ABD0KY79</accession>
<evidence type="ECO:0000313" key="2">
    <source>
        <dbReference type="EMBL" id="KAK7492097.1"/>
    </source>
</evidence>